<dbReference type="AlphaFoldDB" id="A0A517VAD3"/>
<dbReference type="OrthoDB" id="271406at2"/>
<dbReference type="RefSeq" id="WP_145225573.1">
    <property type="nucleotide sequence ID" value="NZ_CP036343.1"/>
</dbReference>
<keyword evidence="1" id="KW-0812">Transmembrane</keyword>
<reference evidence="2 3" key="1">
    <citation type="submission" date="2019-02" db="EMBL/GenBank/DDBJ databases">
        <title>Deep-cultivation of Planctomycetes and their phenomic and genomic characterization uncovers novel biology.</title>
        <authorList>
            <person name="Wiegand S."/>
            <person name="Jogler M."/>
            <person name="Boedeker C."/>
            <person name="Pinto D."/>
            <person name="Vollmers J."/>
            <person name="Rivas-Marin E."/>
            <person name="Kohn T."/>
            <person name="Peeters S.H."/>
            <person name="Heuer A."/>
            <person name="Rast P."/>
            <person name="Oberbeckmann S."/>
            <person name="Bunk B."/>
            <person name="Jeske O."/>
            <person name="Meyerdierks A."/>
            <person name="Storesund J.E."/>
            <person name="Kallscheuer N."/>
            <person name="Luecker S."/>
            <person name="Lage O.M."/>
            <person name="Pohl T."/>
            <person name="Merkel B.J."/>
            <person name="Hornburger P."/>
            <person name="Mueller R.-W."/>
            <person name="Bruemmer F."/>
            <person name="Labrenz M."/>
            <person name="Spormann A.M."/>
            <person name="Op den Camp H."/>
            <person name="Overmann J."/>
            <person name="Amann R."/>
            <person name="Jetten M.S.M."/>
            <person name="Mascher T."/>
            <person name="Medema M.H."/>
            <person name="Devos D.P."/>
            <person name="Kaster A.-K."/>
            <person name="Ovreas L."/>
            <person name="Rohde M."/>
            <person name="Galperin M.Y."/>
            <person name="Jogler C."/>
        </authorList>
    </citation>
    <scope>NUCLEOTIDE SEQUENCE [LARGE SCALE GENOMIC DNA]</scope>
    <source>
        <strain evidence="2 3">Pan161</strain>
    </source>
</reference>
<evidence type="ECO:0008006" key="4">
    <source>
        <dbReference type="Google" id="ProtNLM"/>
    </source>
</evidence>
<dbReference type="KEGG" id="gax:Pan161_15880"/>
<evidence type="ECO:0000313" key="2">
    <source>
        <dbReference type="EMBL" id="QDT89955.1"/>
    </source>
</evidence>
<evidence type="ECO:0000256" key="1">
    <source>
        <dbReference type="SAM" id="Phobius"/>
    </source>
</evidence>
<keyword evidence="3" id="KW-1185">Reference proteome</keyword>
<protein>
    <recommendedName>
        <fullName evidence="4">DoxX</fullName>
    </recommendedName>
</protein>
<feature type="transmembrane region" description="Helical" evidence="1">
    <location>
        <begin position="114"/>
        <end position="133"/>
    </location>
</feature>
<dbReference type="EMBL" id="CP036343">
    <property type="protein sequence ID" value="QDT89955.1"/>
    <property type="molecule type" value="Genomic_DNA"/>
</dbReference>
<gene>
    <name evidence="2" type="ORF">Pan161_15880</name>
</gene>
<keyword evidence="1" id="KW-0472">Membrane</keyword>
<evidence type="ECO:0000313" key="3">
    <source>
        <dbReference type="Proteomes" id="UP000316855"/>
    </source>
</evidence>
<sequence length="139" mass="15830">MSEPTPRAKHVRHPKLATPARFLFALFLVSTGLMTMMFGVQGYPLPDDPSPFSDFMKALDDTGYIIFWVGLVKFIAGSLLFARRTTPLALLIALPYTVNILLYCIFIANQYLLLGIPDFLCNAFLIYAWFDWYKGCFED</sequence>
<accession>A0A517VAD3</accession>
<feature type="transmembrane region" description="Helical" evidence="1">
    <location>
        <begin position="88"/>
        <end position="108"/>
    </location>
</feature>
<name>A0A517VAD3_9PLAN</name>
<dbReference type="Proteomes" id="UP000316855">
    <property type="component" value="Chromosome"/>
</dbReference>
<keyword evidence="1" id="KW-1133">Transmembrane helix</keyword>
<proteinExistence type="predicted"/>
<feature type="transmembrane region" description="Helical" evidence="1">
    <location>
        <begin position="21"/>
        <end position="43"/>
    </location>
</feature>
<organism evidence="2 3">
    <name type="scientific">Gimesia algae</name>
    <dbReference type="NCBI Taxonomy" id="2527971"/>
    <lineage>
        <taxon>Bacteria</taxon>
        <taxon>Pseudomonadati</taxon>
        <taxon>Planctomycetota</taxon>
        <taxon>Planctomycetia</taxon>
        <taxon>Planctomycetales</taxon>
        <taxon>Planctomycetaceae</taxon>
        <taxon>Gimesia</taxon>
    </lineage>
</organism>
<feature type="transmembrane region" description="Helical" evidence="1">
    <location>
        <begin position="63"/>
        <end position="81"/>
    </location>
</feature>